<dbReference type="PANTHER" id="PTHR42933:SF1">
    <property type="entry name" value="SITE-SPECIFIC DNA-METHYLTRANSFERASE (ADENINE-SPECIFIC)"/>
    <property type="match status" value="1"/>
</dbReference>
<dbReference type="GO" id="GO:0009307">
    <property type="term" value="P:DNA restriction-modification system"/>
    <property type="evidence" value="ECO:0007669"/>
    <property type="project" value="UniProtKB-KW"/>
</dbReference>
<dbReference type="OrthoDB" id="5749002at2"/>
<keyword evidence="9" id="KW-0540">Nuclease</keyword>
<keyword evidence="6" id="KW-0680">Restriction system</keyword>
<sequence length="677" mass="76608">MKKINQLSERKIIQIANRSLEGLDYKEDQEFLNEEIDRALKEYFSRNGGKGGNRPDVKLLCQDKELNYWPILIEYKAGKNKLVKLNAQGQVDNLKSNSEPNYRHIKDYAVNGAVHYANALLHYTSYSKVIAIGVTGESDPVLKLHIEAYIVSKDNFGIGQKIAEFEDLSFLQPENFNAFIAQVNALNLTPEESELRKEQREKEIEANLTKLNNYIYGNEKGLGESDRVYLVAATIMATLGIPNKVKPLTKEELISSQEKENTDGKIISRKIKSFLEHKDLPPKKKDFIIRRLEDTLFNENLNKAVNGQSQLKRVFDKIVDYLGIYYKIGLTTDFTGKLFNEMYSWLGFSQDKLNDVVLTPSYVATLLVKLARVNKDSYVWDFATGSAGLLVAAMNEMLNDAKEKIKSPQLLQEKELQIKAQQLLGLELLSSVYMLAVLNMIMMGDGSANIINADSLKQFNGKYGYGKEEQDFPADALILNPPYSAPGNGMIFVERALSLMQTGYAAVLIQASAGSGKAKEINQRILQKHRLLASIKMPLNLFAGKSVVQTYIYVFQVGQAHENDYAVKFIDFSHDGYTRSSRKKASHNLKDTNNAKARYQEVVDLVKFGKSKLHYLSQDEYFEGHIDIKHGADWNQAAPQELTPSLEDFKNSLADYLVWEISQLIKNPRAEEDKEGK</sequence>
<dbReference type="InterPro" id="IPR003356">
    <property type="entry name" value="DNA_methylase_A-5"/>
</dbReference>
<dbReference type="PANTHER" id="PTHR42933">
    <property type="entry name" value="SLR6095 PROTEIN"/>
    <property type="match status" value="1"/>
</dbReference>
<keyword evidence="9" id="KW-0378">Hydrolase</keyword>
<dbReference type="EMBL" id="NRJH01000061">
    <property type="protein sequence ID" value="RIY31577.1"/>
    <property type="molecule type" value="Genomic_DNA"/>
</dbReference>
<evidence type="ECO:0000259" key="8">
    <source>
        <dbReference type="Pfam" id="PF02384"/>
    </source>
</evidence>
<dbReference type="GO" id="GO:0032259">
    <property type="term" value="P:methylation"/>
    <property type="evidence" value="ECO:0007669"/>
    <property type="project" value="UniProtKB-KW"/>
</dbReference>
<evidence type="ECO:0000256" key="4">
    <source>
        <dbReference type="ARBA" id="ARBA00022679"/>
    </source>
</evidence>
<keyword evidence="4" id="KW-0808">Transferase</keyword>
<evidence type="ECO:0000256" key="5">
    <source>
        <dbReference type="ARBA" id="ARBA00022691"/>
    </source>
</evidence>
<gene>
    <name evidence="9" type="ORF">CJP74_06965</name>
</gene>
<dbReference type="Proteomes" id="UP000266258">
    <property type="component" value="Unassembled WGS sequence"/>
</dbReference>
<dbReference type="GO" id="GO:0008170">
    <property type="term" value="F:N-methyltransferase activity"/>
    <property type="evidence" value="ECO:0007669"/>
    <property type="project" value="InterPro"/>
</dbReference>
<evidence type="ECO:0000256" key="6">
    <source>
        <dbReference type="ARBA" id="ARBA00022747"/>
    </source>
</evidence>
<evidence type="ECO:0000256" key="3">
    <source>
        <dbReference type="ARBA" id="ARBA00022603"/>
    </source>
</evidence>
<comment type="similarity">
    <text evidence="1">Belongs to the N(4)/N(6)-methyltransferase family.</text>
</comment>
<dbReference type="EC" id="2.1.1.72" evidence="2"/>
<name>A0A3A1Y5V1_9GAMM</name>
<evidence type="ECO:0000256" key="2">
    <source>
        <dbReference type="ARBA" id="ARBA00011900"/>
    </source>
</evidence>
<keyword evidence="5" id="KW-0949">S-adenosyl-L-methionine</keyword>
<evidence type="ECO:0000256" key="7">
    <source>
        <dbReference type="ARBA" id="ARBA00047942"/>
    </source>
</evidence>
<proteinExistence type="inferred from homology"/>
<keyword evidence="9" id="KW-0255">Endonuclease</keyword>
<dbReference type="GO" id="GO:0004519">
    <property type="term" value="F:endonuclease activity"/>
    <property type="evidence" value="ECO:0007669"/>
    <property type="project" value="UniProtKB-KW"/>
</dbReference>
<reference evidence="9 10" key="1">
    <citation type="submission" date="2017-08" db="EMBL/GenBank/DDBJ databases">
        <title>Reclassification of Bisgaard taxon 37 and 44.</title>
        <authorList>
            <person name="Christensen H."/>
        </authorList>
    </citation>
    <scope>NUCLEOTIDE SEQUENCE [LARGE SCALE GENOMIC DNA]</scope>
    <source>
        <strain evidence="9 10">B96_4</strain>
    </source>
</reference>
<evidence type="ECO:0000313" key="9">
    <source>
        <dbReference type="EMBL" id="RIY31577.1"/>
    </source>
</evidence>
<dbReference type="RefSeq" id="WP_119497659.1">
    <property type="nucleotide sequence ID" value="NZ_NRJH01000061.1"/>
</dbReference>
<keyword evidence="10" id="KW-1185">Reference proteome</keyword>
<dbReference type="InterPro" id="IPR029063">
    <property type="entry name" value="SAM-dependent_MTases_sf"/>
</dbReference>
<dbReference type="Pfam" id="PF02384">
    <property type="entry name" value="N6_Mtase"/>
    <property type="match status" value="2"/>
</dbReference>
<dbReference type="AlphaFoldDB" id="A0A3A1Y5V1"/>
<accession>A0A3A1Y5V1</accession>
<evidence type="ECO:0000256" key="1">
    <source>
        <dbReference type="ARBA" id="ARBA00006594"/>
    </source>
</evidence>
<keyword evidence="3" id="KW-0489">Methyltransferase</keyword>
<dbReference type="GO" id="GO:0003677">
    <property type="term" value="F:DNA binding"/>
    <property type="evidence" value="ECO:0007669"/>
    <property type="project" value="InterPro"/>
</dbReference>
<comment type="caution">
    <text evidence="9">The sequence shown here is derived from an EMBL/GenBank/DDBJ whole genome shotgun (WGS) entry which is preliminary data.</text>
</comment>
<protein>
    <recommendedName>
        <fullName evidence="2">site-specific DNA-methyltransferase (adenine-specific)</fullName>
        <ecNumber evidence="2">2.1.1.72</ecNumber>
    </recommendedName>
</protein>
<comment type="catalytic activity">
    <reaction evidence="7">
        <text>a 2'-deoxyadenosine in DNA + S-adenosyl-L-methionine = an N(6)-methyl-2'-deoxyadenosine in DNA + S-adenosyl-L-homocysteine + H(+)</text>
        <dbReference type="Rhea" id="RHEA:15197"/>
        <dbReference type="Rhea" id="RHEA-COMP:12418"/>
        <dbReference type="Rhea" id="RHEA-COMP:12419"/>
        <dbReference type="ChEBI" id="CHEBI:15378"/>
        <dbReference type="ChEBI" id="CHEBI:57856"/>
        <dbReference type="ChEBI" id="CHEBI:59789"/>
        <dbReference type="ChEBI" id="CHEBI:90615"/>
        <dbReference type="ChEBI" id="CHEBI:90616"/>
        <dbReference type="EC" id="2.1.1.72"/>
    </reaction>
</comment>
<feature type="domain" description="DNA methylase adenine-specific" evidence="8">
    <location>
        <begin position="498"/>
        <end position="608"/>
    </location>
</feature>
<feature type="domain" description="DNA methylase adenine-specific" evidence="8">
    <location>
        <begin position="356"/>
        <end position="485"/>
    </location>
</feature>
<evidence type="ECO:0000313" key="10">
    <source>
        <dbReference type="Proteomes" id="UP000266258"/>
    </source>
</evidence>
<dbReference type="InterPro" id="IPR051537">
    <property type="entry name" value="DNA_Adenine_Mtase"/>
</dbReference>
<dbReference type="SUPFAM" id="SSF53335">
    <property type="entry name" value="S-adenosyl-L-methionine-dependent methyltransferases"/>
    <property type="match status" value="1"/>
</dbReference>
<dbReference type="GO" id="GO:0009007">
    <property type="term" value="F:site-specific DNA-methyltransferase (adenine-specific) activity"/>
    <property type="evidence" value="ECO:0007669"/>
    <property type="project" value="UniProtKB-EC"/>
</dbReference>
<dbReference type="Gene3D" id="3.40.50.150">
    <property type="entry name" value="Vaccinia Virus protein VP39"/>
    <property type="match status" value="1"/>
</dbReference>
<organism evidence="9 10">
    <name type="scientific">Psittacicella melopsittaci</name>
    <dbReference type="NCBI Taxonomy" id="2028576"/>
    <lineage>
        <taxon>Bacteria</taxon>
        <taxon>Pseudomonadati</taxon>
        <taxon>Pseudomonadota</taxon>
        <taxon>Gammaproteobacteria</taxon>
        <taxon>Pasteurellales</taxon>
        <taxon>Psittacicellaceae</taxon>
        <taxon>Psittacicella</taxon>
    </lineage>
</organism>